<reference evidence="3" key="2">
    <citation type="journal article" date="2021" name="Microbiome">
        <title>Successional dynamics and alternative stable states in a saline activated sludge microbial community over 9 years.</title>
        <authorList>
            <person name="Wang Y."/>
            <person name="Ye J."/>
            <person name="Ju F."/>
            <person name="Liu L."/>
            <person name="Boyd J.A."/>
            <person name="Deng Y."/>
            <person name="Parks D.H."/>
            <person name="Jiang X."/>
            <person name="Yin X."/>
            <person name="Woodcroft B.J."/>
            <person name="Tyson G.W."/>
            <person name="Hugenholtz P."/>
            <person name="Polz M.F."/>
            <person name="Zhang T."/>
        </authorList>
    </citation>
    <scope>NUCLEOTIDE SEQUENCE</scope>
    <source>
        <strain evidence="3">HKST-UBA79</strain>
    </source>
</reference>
<dbReference type="Proteomes" id="UP000740557">
    <property type="component" value="Unassembled WGS sequence"/>
</dbReference>
<dbReference type="GO" id="GO:0005975">
    <property type="term" value="P:carbohydrate metabolic process"/>
    <property type="evidence" value="ECO:0007669"/>
    <property type="project" value="InterPro"/>
</dbReference>
<reference evidence="3" key="1">
    <citation type="submission" date="2020-04" db="EMBL/GenBank/DDBJ databases">
        <authorList>
            <person name="Zhang T."/>
        </authorList>
    </citation>
    <scope>NUCLEOTIDE SEQUENCE</scope>
    <source>
        <strain evidence="3">HKST-UBA79</strain>
    </source>
</reference>
<evidence type="ECO:0000256" key="1">
    <source>
        <dbReference type="ARBA" id="ARBA00022676"/>
    </source>
</evidence>
<feature type="non-terminal residue" evidence="3">
    <location>
        <position position="1"/>
    </location>
</feature>
<dbReference type="Pfam" id="PF01531">
    <property type="entry name" value="Glyco_transf_11"/>
    <property type="match status" value="1"/>
</dbReference>
<sequence>NKHYKEKDPYAFDSGFYNLKKGTILEGYFNNTNYFRGVEHEIQKIFDLDKFYNSKFDDIETKIKSCNSVSINIRRGDYTNTKHKDVFVHLDTPYYKEALKIIEKKVENPHYFIFSFDDDGTFEDWIETELGISKNKITLIGKEYVGEQFKTYLRLISLCKHNIISNSTFAFWGAYLNKNQTKTVVCAKRWATKGNNFEAPKSWKIIEN</sequence>
<evidence type="ECO:0000313" key="4">
    <source>
        <dbReference type="Proteomes" id="UP000740557"/>
    </source>
</evidence>
<dbReference type="PANTHER" id="PTHR11927:SF9">
    <property type="entry name" value="L-FUCOSYLTRANSFERASE"/>
    <property type="match status" value="1"/>
</dbReference>
<proteinExistence type="predicted"/>
<dbReference type="EMBL" id="JAGQNX010000003">
    <property type="protein sequence ID" value="MCA9307892.1"/>
    <property type="molecule type" value="Genomic_DNA"/>
</dbReference>
<dbReference type="InterPro" id="IPR002516">
    <property type="entry name" value="Glyco_trans_11"/>
</dbReference>
<evidence type="ECO:0000256" key="2">
    <source>
        <dbReference type="ARBA" id="ARBA00022679"/>
    </source>
</evidence>
<protein>
    <submittedName>
        <fullName evidence="3">Alpha-1,2-fucosyltransferase</fullName>
    </submittedName>
</protein>
<accession>A0A955J205</accession>
<comment type="caution">
    <text evidence="3">The sequence shown here is derived from an EMBL/GenBank/DDBJ whole genome shotgun (WGS) entry which is preliminary data.</text>
</comment>
<dbReference type="PANTHER" id="PTHR11927">
    <property type="entry name" value="GALACTOSIDE 2-L-FUCOSYLTRANSFERASE"/>
    <property type="match status" value="1"/>
</dbReference>
<dbReference type="GO" id="GO:0016020">
    <property type="term" value="C:membrane"/>
    <property type="evidence" value="ECO:0007669"/>
    <property type="project" value="InterPro"/>
</dbReference>
<gene>
    <name evidence="3" type="ORF">KC980_00090</name>
</gene>
<name>A0A955J205_UNCKA</name>
<keyword evidence="2" id="KW-0808">Transferase</keyword>
<dbReference type="AlphaFoldDB" id="A0A955J205"/>
<evidence type="ECO:0000313" key="3">
    <source>
        <dbReference type="EMBL" id="MCA9307892.1"/>
    </source>
</evidence>
<dbReference type="GO" id="GO:0008107">
    <property type="term" value="F:galactoside 2-alpha-L-fucosyltransferase activity"/>
    <property type="evidence" value="ECO:0007669"/>
    <property type="project" value="InterPro"/>
</dbReference>
<dbReference type="CDD" id="cd11301">
    <property type="entry name" value="Fut1_Fut2_like"/>
    <property type="match status" value="1"/>
</dbReference>
<organism evidence="3 4">
    <name type="scientific">candidate division WWE3 bacterium</name>
    <dbReference type="NCBI Taxonomy" id="2053526"/>
    <lineage>
        <taxon>Bacteria</taxon>
        <taxon>Katanobacteria</taxon>
    </lineage>
</organism>
<keyword evidence="1" id="KW-0328">Glycosyltransferase</keyword>